<accession>A0ABS6V736</accession>
<reference evidence="3 4" key="1">
    <citation type="submission" date="2021-07" db="EMBL/GenBank/DDBJ databases">
        <title>The draft genome sequence of Sphingomicrobium sp. B8.</title>
        <authorList>
            <person name="Mu L."/>
        </authorList>
    </citation>
    <scope>NUCLEOTIDE SEQUENCE [LARGE SCALE GENOMIC DNA]</scope>
    <source>
        <strain evidence="3 4">B8</strain>
    </source>
</reference>
<name>A0ABS6V736_9SPHN</name>
<dbReference type="PANTHER" id="PTHR35562">
    <property type="entry name" value="DNA ENDONUCLEASE SMRA-RELATED"/>
    <property type="match status" value="1"/>
</dbReference>
<protein>
    <submittedName>
        <fullName evidence="3">Smr/MutS family protein</fullName>
    </submittedName>
</protein>
<evidence type="ECO:0000313" key="4">
    <source>
        <dbReference type="Proteomes" id="UP000698028"/>
    </source>
</evidence>
<comment type="caution">
    <text evidence="3">The sequence shown here is derived from an EMBL/GenBank/DDBJ whole genome shotgun (WGS) entry which is preliminary data.</text>
</comment>
<dbReference type="PANTHER" id="PTHR35562:SF2">
    <property type="entry name" value="DNA ENDONUCLEASE SMRA-RELATED"/>
    <property type="match status" value="1"/>
</dbReference>
<dbReference type="EMBL" id="JAHVAH010000001">
    <property type="protein sequence ID" value="MBW0144878.1"/>
    <property type="molecule type" value="Genomic_DNA"/>
</dbReference>
<dbReference type="Pfam" id="PF01713">
    <property type="entry name" value="Smr"/>
    <property type="match status" value="1"/>
</dbReference>
<organism evidence="3 4">
    <name type="scientific">Sphingomicrobium clamense</name>
    <dbReference type="NCBI Taxonomy" id="2851013"/>
    <lineage>
        <taxon>Bacteria</taxon>
        <taxon>Pseudomonadati</taxon>
        <taxon>Pseudomonadota</taxon>
        <taxon>Alphaproteobacteria</taxon>
        <taxon>Sphingomonadales</taxon>
        <taxon>Sphingomonadaceae</taxon>
        <taxon>Sphingomicrobium</taxon>
    </lineage>
</organism>
<dbReference type="PROSITE" id="PS50828">
    <property type="entry name" value="SMR"/>
    <property type="match status" value="1"/>
</dbReference>
<feature type="region of interest" description="Disordered" evidence="1">
    <location>
        <begin position="80"/>
        <end position="121"/>
    </location>
</feature>
<feature type="domain" description="Smr" evidence="2">
    <location>
        <begin position="142"/>
        <end position="228"/>
    </location>
</feature>
<keyword evidence="4" id="KW-1185">Reference proteome</keyword>
<feature type="compositionally biased region" description="Low complexity" evidence="1">
    <location>
        <begin position="1"/>
        <end position="10"/>
    </location>
</feature>
<feature type="region of interest" description="Disordered" evidence="1">
    <location>
        <begin position="1"/>
        <end position="61"/>
    </location>
</feature>
<dbReference type="InterPro" id="IPR002625">
    <property type="entry name" value="Smr_dom"/>
</dbReference>
<evidence type="ECO:0000256" key="1">
    <source>
        <dbReference type="SAM" id="MobiDB-lite"/>
    </source>
</evidence>
<evidence type="ECO:0000313" key="3">
    <source>
        <dbReference type="EMBL" id="MBW0144878.1"/>
    </source>
</evidence>
<sequence length="233" mass="25622">MTTARTASGSRRTRVARSKGPTASTRSGARARKRRKLQAASRRTAPRSSLFPSQPTPVRKLSAEERELWAKVAETIEPLSRDPADQVAPTLSKRPKPILRRPPTPERPVHIAPPSRSHFDATLDGGWDRRLKSGKVSPDRVIDLHGHRLDDAWNAIDRGLEQAIAAGDRLVLLITGHPPKGEPPVARGKIRDAVEGWLSASRHSSAIAAVRKAHQRHGGRGALYLVLRRSRSL</sequence>
<proteinExistence type="predicted"/>
<gene>
    <name evidence="3" type="ORF">KTQ36_06155</name>
</gene>
<dbReference type="Proteomes" id="UP000698028">
    <property type="component" value="Unassembled WGS sequence"/>
</dbReference>
<evidence type="ECO:0000259" key="2">
    <source>
        <dbReference type="PROSITE" id="PS50828"/>
    </source>
</evidence>